<dbReference type="GO" id="GO:0005524">
    <property type="term" value="F:ATP binding"/>
    <property type="evidence" value="ECO:0007669"/>
    <property type="project" value="UniProtKB-UniRule"/>
</dbReference>
<dbReference type="SMART" id="SM00242">
    <property type="entry name" value="MYSc"/>
    <property type="match status" value="1"/>
</dbReference>
<organism evidence="10 11">
    <name type="scientific">Prymnesium parvum</name>
    <name type="common">Toxic golden alga</name>
    <dbReference type="NCBI Taxonomy" id="97485"/>
    <lineage>
        <taxon>Eukaryota</taxon>
        <taxon>Haptista</taxon>
        <taxon>Haptophyta</taxon>
        <taxon>Prymnesiophyceae</taxon>
        <taxon>Prymnesiales</taxon>
        <taxon>Prymnesiaceae</taxon>
        <taxon>Prymnesium</taxon>
    </lineage>
</organism>
<evidence type="ECO:0000313" key="10">
    <source>
        <dbReference type="EMBL" id="KAL1525944.1"/>
    </source>
</evidence>
<evidence type="ECO:0000256" key="8">
    <source>
        <dbReference type="SAM" id="MobiDB-lite"/>
    </source>
</evidence>
<dbReference type="InterPro" id="IPR036961">
    <property type="entry name" value="Kinesin_motor_dom_sf"/>
</dbReference>
<feature type="binding site" evidence="6">
    <location>
        <begin position="270"/>
        <end position="277"/>
    </location>
    <ligand>
        <name>ATP</name>
        <dbReference type="ChEBI" id="CHEBI:30616"/>
    </ligand>
</feature>
<evidence type="ECO:0000256" key="5">
    <source>
        <dbReference type="ARBA" id="ARBA00023203"/>
    </source>
</evidence>
<keyword evidence="4 6" id="KW-0505">Motor protein</keyword>
<dbReference type="GO" id="GO:0016459">
    <property type="term" value="C:myosin complex"/>
    <property type="evidence" value="ECO:0007669"/>
    <property type="project" value="UniProtKB-KW"/>
</dbReference>
<protein>
    <recommendedName>
        <fullName evidence="9">Myosin motor domain-containing protein</fullName>
    </recommendedName>
</protein>
<proteinExistence type="inferred from homology"/>
<evidence type="ECO:0000256" key="6">
    <source>
        <dbReference type="PROSITE-ProRule" id="PRU00782"/>
    </source>
</evidence>
<dbReference type="PRINTS" id="PR00193">
    <property type="entry name" value="MYOSINHEAVY"/>
</dbReference>
<keyword evidence="1 6" id="KW-0547">Nucleotide-binding</keyword>
<dbReference type="GO" id="GO:0003774">
    <property type="term" value="F:cytoskeletal motor activity"/>
    <property type="evidence" value="ECO:0007669"/>
    <property type="project" value="UniProtKB-UniRule"/>
</dbReference>
<evidence type="ECO:0000313" key="11">
    <source>
        <dbReference type="Proteomes" id="UP001515480"/>
    </source>
</evidence>
<reference evidence="10 11" key="1">
    <citation type="journal article" date="2024" name="Science">
        <title>Giant polyketide synthase enzymes in the biosynthesis of giant marine polyether toxins.</title>
        <authorList>
            <person name="Fallon T.R."/>
            <person name="Shende V.V."/>
            <person name="Wierzbicki I.H."/>
            <person name="Pendleton A.L."/>
            <person name="Watervoot N.F."/>
            <person name="Auber R.P."/>
            <person name="Gonzalez D.J."/>
            <person name="Wisecaver J.H."/>
            <person name="Moore B.S."/>
        </authorList>
    </citation>
    <scope>NUCLEOTIDE SEQUENCE [LARGE SCALE GENOMIC DNA]</scope>
    <source>
        <strain evidence="10 11">12B1</strain>
    </source>
</reference>
<dbReference type="Gene3D" id="1.20.5.4820">
    <property type="match status" value="1"/>
</dbReference>
<sequence length="1098" mass="122873">MLISQQLKDAIKVAKAARASVERAEGMSPSELSMTIDALAQSSISLESVVEAAYCEGVFIDESVRDVVGAQLEAACKMADVVKQSNSRAINPGSALEAAVVLARKLEIDTVEAERKLADSFFHRLTPSYTESGNAKNVLTLDNDVLDLPELTQTTLLDSLNLRFQREVIYTHVGDVVVSVNPFKPTGSVGSSLLSRYRTGERRELPPHIYGLMARAYNTMLMQARQPVEFGIDHASNEGTSHAIAPPTLETPHQPSRLVAAANQSVIITGESGAGKTEAMKICLQFITWVSSGANSPNFSPVRSRRSSSKDTTWQSPPPPTMENTCVHKLLLTNPVMEALGNAATVRNHNSSRFGKHFDIQVHSHSGEIIGAHTSVYLLEKPRIASHALEERNFHIFYMLLHAPAEFRQSCSLSSKWEDYSILSYDVSSTTFSSVDFERFEEMNDSFLTLGFSEEEREQCFRMIALVLQLGNLQFVPLGSDDEEGCSVKDAAQLKICADLLRVDPETLQAALCWRKMGGGGAVEQYTLARSAAAARMVRGSMCMHIYSLVFGWVVQEINKLISAPGEGAVCMGLLDIFGFENFGQNSFPQLCINYTNEMLHNLFIEHVIKQEQEVYIREGVEWTLVDYADNTHIVNLIAARPICIFGVLDDGCRTGNNFSVLNALHEKFASEGREVRGYIKPKHNGNECFVVSHYAGEVTYYIRNFVELNRDELSLDIQELLETRSGFEHLRALAKQEASKRENRAGDHGRGAGRRSTVSREFGRSVEALVSRLRANQPHYIRCLKPNQQLEPSVWDQVYMSKQLAYSGLLEVALVRQAGFAHRREFDAFYGYYKVCLATIKHKELVTKTGRERVAGLLEELHVDSSHYLIGHRLVFLRKQALEVLDVERGKHHSRVFFAMMLVSTCIARFARRVRKRLALALQEEAERLALDSDGEDADEAKRLRKFELRGALLRSLKAAKLKAKEKTELQDAAAPSVHEATRLFESKFQSSGPAAAARARELATEAPRRAGMGTLIGMFDAKVAKEGVSRRFDARSMPPHVDRGQESVAWNHKHQVQQDKEYEQQLEALRREFAEQFQTLREELVHVHKQARLVLL</sequence>
<keyword evidence="2 6" id="KW-0067">ATP-binding</keyword>
<keyword evidence="5 6" id="KW-0009">Actin-binding</keyword>
<keyword evidence="11" id="KW-1185">Reference proteome</keyword>
<dbReference type="GO" id="GO:0003779">
    <property type="term" value="F:actin binding"/>
    <property type="evidence" value="ECO:0007669"/>
    <property type="project" value="UniProtKB-KW"/>
</dbReference>
<dbReference type="PROSITE" id="PS51456">
    <property type="entry name" value="MYOSIN_MOTOR"/>
    <property type="match status" value="1"/>
</dbReference>
<comment type="similarity">
    <text evidence="6">Belongs to the TRAFAC class myosin-kinesin ATPase superfamily. Myosin family.</text>
</comment>
<dbReference type="InterPro" id="IPR001609">
    <property type="entry name" value="Myosin_head_motor_dom-like"/>
</dbReference>
<evidence type="ECO:0000256" key="1">
    <source>
        <dbReference type="ARBA" id="ARBA00022741"/>
    </source>
</evidence>
<name>A0AB34JUJ9_PRYPA</name>
<feature type="domain" description="Myosin motor" evidence="9">
    <location>
        <begin position="140"/>
        <end position="891"/>
    </location>
</feature>
<dbReference type="SUPFAM" id="SSF52540">
    <property type="entry name" value="P-loop containing nucleoside triphosphate hydrolases"/>
    <property type="match status" value="1"/>
</dbReference>
<keyword evidence="7" id="KW-0175">Coiled coil</keyword>
<evidence type="ECO:0000256" key="2">
    <source>
        <dbReference type="ARBA" id="ARBA00022840"/>
    </source>
</evidence>
<evidence type="ECO:0000256" key="7">
    <source>
        <dbReference type="SAM" id="Coils"/>
    </source>
</evidence>
<dbReference type="Gene3D" id="3.40.850.10">
    <property type="entry name" value="Kinesin motor domain"/>
    <property type="match status" value="2"/>
</dbReference>
<comment type="caution">
    <text evidence="10">The sequence shown here is derived from an EMBL/GenBank/DDBJ whole genome shotgun (WGS) entry which is preliminary data.</text>
</comment>
<evidence type="ECO:0000256" key="4">
    <source>
        <dbReference type="ARBA" id="ARBA00023175"/>
    </source>
</evidence>
<feature type="region of interest" description="Actin-binding" evidence="6">
    <location>
        <begin position="767"/>
        <end position="789"/>
    </location>
</feature>
<feature type="compositionally biased region" description="Basic and acidic residues" evidence="8">
    <location>
        <begin position="739"/>
        <end position="751"/>
    </location>
</feature>
<feature type="coiled-coil region" evidence="7">
    <location>
        <begin position="1054"/>
        <end position="1085"/>
    </location>
</feature>
<keyword evidence="3 6" id="KW-0518">Myosin</keyword>
<evidence type="ECO:0000259" key="9">
    <source>
        <dbReference type="PROSITE" id="PS51456"/>
    </source>
</evidence>
<dbReference type="CDD" id="cd00124">
    <property type="entry name" value="MYSc"/>
    <property type="match status" value="1"/>
</dbReference>
<accession>A0AB34JUJ9</accession>
<evidence type="ECO:0000256" key="3">
    <source>
        <dbReference type="ARBA" id="ARBA00023123"/>
    </source>
</evidence>
<dbReference type="Pfam" id="PF00063">
    <property type="entry name" value="Myosin_head"/>
    <property type="match status" value="2"/>
</dbReference>
<dbReference type="Gene3D" id="1.20.58.530">
    <property type="match status" value="1"/>
</dbReference>
<feature type="region of interest" description="Disordered" evidence="8">
    <location>
        <begin position="739"/>
        <end position="759"/>
    </location>
</feature>
<dbReference type="PANTHER" id="PTHR13140">
    <property type="entry name" value="MYOSIN"/>
    <property type="match status" value="1"/>
</dbReference>
<feature type="region of interest" description="Disordered" evidence="8">
    <location>
        <begin position="296"/>
        <end position="321"/>
    </location>
</feature>
<dbReference type="Proteomes" id="UP001515480">
    <property type="component" value="Unassembled WGS sequence"/>
</dbReference>
<dbReference type="Gene3D" id="1.20.120.720">
    <property type="entry name" value="Myosin VI head, motor domain, U50 subdomain"/>
    <property type="match status" value="1"/>
</dbReference>
<dbReference type="InterPro" id="IPR027417">
    <property type="entry name" value="P-loop_NTPase"/>
</dbReference>
<dbReference type="EMBL" id="JBGBPQ010000004">
    <property type="protein sequence ID" value="KAL1525944.1"/>
    <property type="molecule type" value="Genomic_DNA"/>
</dbReference>
<dbReference type="AlphaFoldDB" id="A0AB34JUJ9"/>
<gene>
    <name evidence="10" type="ORF">AB1Y20_020770</name>
</gene>